<dbReference type="AlphaFoldDB" id="A0A154IMC6"/>
<gene>
    <name evidence="3" type="ORF">A4A59_15185</name>
</gene>
<evidence type="ECO:0000259" key="2">
    <source>
        <dbReference type="Pfam" id="PF13514"/>
    </source>
</evidence>
<dbReference type="InterPro" id="IPR027417">
    <property type="entry name" value="P-loop_NTPase"/>
</dbReference>
<dbReference type="PANTHER" id="PTHR41259:SF1">
    <property type="entry name" value="DOUBLE-STRAND BREAK REPAIR RAD50 ATPASE, PUTATIVE-RELATED"/>
    <property type="match status" value="1"/>
</dbReference>
<dbReference type="PANTHER" id="PTHR41259">
    <property type="entry name" value="DOUBLE-STRAND BREAK REPAIR RAD50 ATPASE, PUTATIVE-RELATED"/>
    <property type="match status" value="1"/>
</dbReference>
<dbReference type="Gene3D" id="3.40.50.300">
    <property type="entry name" value="P-loop containing nucleotide triphosphate hydrolases"/>
    <property type="match status" value="2"/>
</dbReference>
<dbReference type="RefSeq" id="WP_062941631.1">
    <property type="nucleotide sequence ID" value="NZ_CP171845.1"/>
</dbReference>
<accession>A0A154IMC6</accession>
<sequence length="875" mass="95679">MKLNALRLHNVKRFAGRGIAIEGITDGVNVLSAANEHGKSTCFEALHALFFQPHGGTPKSVQMLRPYSSGNPIVEADITIEAGRYRLTKQFYGGRRASVTDLGSGRLVAQADEAEAFIGDLISGGTAGPAGLLWVRQGVTGIENRSKSEEENDKRVRESLLSSVQGEVEALTGGRRMSAVLEACEEELNRLVTATLRPKTGGRFAAALDDRDRLQAEEARLAKEVEMLHGALDRRRSVQARLSELENSDEEVGRKAAIANAESVLEAAKLHDRELKALDAEAALAASRRDEAQQAFDRFHAALNRSDELARRFAVTEKELSNAAERRAASLAESEAATAEVQAAEEDERVNREWLARLEAALRSRHAAERLAEVRLHLDQAESARRQIEDAEAAHALLAIPADAIERLEALDLKIVGLRAAAEVGLPRLRIDYLKDASGSVSMDRQPLPGGEDKSFAGVAKLDIAGVGTLTIHSSRQAEQDGALETAEATRQTLLARLGVDSLRAARQRDIAARNKHEELVRARQRFADVAPNGIDQLHLDAARFAVLSQGPVELDADPEEVRARLADATQRIDLARNRAREASMMRMEAGEAILRAQTEHAKLGQDLEAIVATIGPEGGRTELQRDLAAKLSSAKEQCDAVELRAGPLRRAGRDLAGAEAALARARSVADAAAREIARLREELADLGGQIRTRSDSAVEENWLETRGLLDAAREQVKRFEAEVAVLDRLRKALTATRAAARDLYLKPVMSELAPLVGLLFDDISITFDGDTLLPQIVRRNGLDEDVDRLSGGMREQLSVLTRLAFARLLARDGRPAPVILDDALVYSDDDRIERMFDALHRQSRDQQILVFSCRQRAFAKLGGNVLTMQPWQPD</sequence>
<evidence type="ECO:0000313" key="3">
    <source>
        <dbReference type="EMBL" id="KZB01100.1"/>
    </source>
</evidence>
<reference evidence="3" key="1">
    <citation type="submission" date="2016-03" db="EMBL/GenBank/DDBJ databases">
        <title>Microsymbionts genomes from the relict species Vavilovia formosa.</title>
        <authorList>
            <person name="Chirak E."/>
            <person name="Kimeklis A."/>
            <person name="Kopat V."/>
            <person name="Andronov E."/>
        </authorList>
    </citation>
    <scope>NUCLEOTIDE SEQUENCE [LARGE SCALE GENOMIC DNA]</scope>
    <source>
        <strain evidence="3">Vaf12</strain>
    </source>
</reference>
<name>A0A154IMC6_RHILE</name>
<feature type="domain" description="YhaN AAA" evidence="2">
    <location>
        <begin position="1"/>
        <end position="52"/>
    </location>
</feature>
<feature type="coiled-coil region" evidence="1">
    <location>
        <begin position="656"/>
        <end position="730"/>
    </location>
</feature>
<organism evidence="3">
    <name type="scientific">Rhizobium leguminosarum</name>
    <dbReference type="NCBI Taxonomy" id="384"/>
    <lineage>
        <taxon>Bacteria</taxon>
        <taxon>Pseudomonadati</taxon>
        <taxon>Pseudomonadota</taxon>
        <taxon>Alphaproteobacteria</taxon>
        <taxon>Hyphomicrobiales</taxon>
        <taxon>Rhizobiaceae</taxon>
        <taxon>Rhizobium/Agrobacterium group</taxon>
        <taxon>Rhizobium</taxon>
    </lineage>
</organism>
<dbReference type="Pfam" id="PF13514">
    <property type="entry name" value="AAA_27"/>
    <property type="match status" value="1"/>
</dbReference>
<dbReference type="GO" id="GO:0003677">
    <property type="term" value="F:DNA binding"/>
    <property type="evidence" value="ECO:0007669"/>
    <property type="project" value="UniProtKB-KW"/>
</dbReference>
<comment type="caution">
    <text evidence="3">The sequence shown here is derived from an EMBL/GenBank/DDBJ whole genome shotgun (WGS) entry which is preliminary data.</text>
</comment>
<evidence type="ECO:0000256" key="1">
    <source>
        <dbReference type="SAM" id="Coils"/>
    </source>
</evidence>
<keyword evidence="3" id="KW-0238">DNA-binding</keyword>
<dbReference type="EMBL" id="LVYU01000082">
    <property type="protein sequence ID" value="KZB01100.1"/>
    <property type="molecule type" value="Genomic_DNA"/>
</dbReference>
<dbReference type="InterPro" id="IPR038734">
    <property type="entry name" value="YhaN_AAA"/>
</dbReference>
<dbReference type="SUPFAM" id="SSF52540">
    <property type="entry name" value="P-loop containing nucleoside triphosphate hydrolases"/>
    <property type="match status" value="1"/>
</dbReference>
<proteinExistence type="predicted"/>
<dbReference type="CDD" id="cd00267">
    <property type="entry name" value="ABC_ATPase"/>
    <property type="match status" value="1"/>
</dbReference>
<protein>
    <submittedName>
        <fullName evidence="3">DNA-binding protein</fullName>
    </submittedName>
</protein>
<keyword evidence="1" id="KW-0175">Coiled coil</keyword>